<feature type="transmembrane region" description="Helical" evidence="8">
    <location>
        <begin position="398"/>
        <end position="418"/>
    </location>
</feature>
<evidence type="ECO:0000256" key="4">
    <source>
        <dbReference type="ARBA" id="ARBA00022692"/>
    </source>
</evidence>
<feature type="transmembrane region" description="Helical" evidence="8">
    <location>
        <begin position="200"/>
        <end position="218"/>
    </location>
</feature>
<dbReference type="GO" id="GO:0022857">
    <property type="term" value="F:transmembrane transporter activity"/>
    <property type="evidence" value="ECO:0007669"/>
    <property type="project" value="InterPro"/>
</dbReference>
<feature type="transmembrane region" description="Helical" evidence="8">
    <location>
        <begin position="54"/>
        <end position="74"/>
    </location>
</feature>
<feature type="transmembrane region" description="Helical" evidence="8">
    <location>
        <begin position="267"/>
        <end position="293"/>
    </location>
</feature>
<protein>
    <submittedName>
        <fullName evidence="10">Multidrug MFS transporter</fullName>
    </submittedName>
</protein>
<sequence>MSDTYTDGMPMPARVWAVATVMLAISLSVLDGAIANVALPTIARDLNASPATSIWIVNAYQLAITISLLPLAALGEIVSYRRVYTYGLALFTLASLACALSDSLVTLTLARVVQGFGAAGIMSVNTALVKAIYPSRWLGRGVALNSLIVAVSSAAGPTIAAGILSVAHWPWLFAVNVPLGVVAFAIAVRSLPDSVRASHPFDWTGAVLSALTFGLLISGIDSFGHGQERWLVAVELAAAVIIGTIFVRRQRRQPVPLLPVDLLRIPIFGLSICTSMASFCAQMLAYVSLPFFLQDTLGFDHVQTGLLMTAWPLTIVVVAPLAGRLLEHYKPGLLGAVGMAAFALGLLALGLLPAHAHPIDIVWRMALCGFGFGLFQSPNNYAMLMSAPAHRSGGASGMLGTARLTGQTTGAALVALVFSVAPDGHGTRASLYVAAVFAAVAAVVSSLRTLPAAQPGAGSSGTSGPTRAPGSPDE</sequence>
<evidence type="ECO:0000256" key="8">
    <source>
        <dbReference type="SAM" id="Phobius"/>
    </source>
</evidence>
<organism evidence="10 11">
    <name type="scientific">Pandoraea morbifera</name>
    <dbReference type="NCBI Taxonomy" id="2508300"/>
    <lineage>
        <taxon>Bacteria</taxon>
        <taxon>Pseudomonadati</taxon>
        <taxon>Pseudomonadota</taxon>
        <taxon>Betaproteobacteria</taxon>
        <taxon>Burkholderiales</taxon>
        <taxon>Burkholderiaceae</taxon>
        <taxon>Pandoraea</taxon>
    </lineage>
</organism>
<feature type="transmembrane region" description="Helical" evidence="8">
    <location>
        <begin position="430"/>
        <end position="450"/>
    </location>
</feature>
<reference evidence="10 11" key="1">
    <citation type="submission" date="2019-08" db="EMBL/GenBank/DDBJ databases">
        <authorList>
            <person name="Peeters C."/>
        </authorList>
    </citation>
    <scope>NUCLEOTIDE SEQUENCE [LARGE SCALE GENOMIC DNA]</scope>
    <source>
        <strain evidence="10 11">LMG 31116</strain>
    </source>
</reference>
<dbReference type="EMBL" id="CABPSD010000008">
    <property type="protein sequence ID" value="VVE18276.1"/>
    <property type="molecule type" value="Genomic_DNA"/>
</dbReference>
<dbReference type="GO" id="GO:0005886">
    <property type="term" value="C:plasma membrane"/>
    <property type="evidence" value="ECO:0007669"/>
    <property type="project" value="UniProtKB-SubCell"/>
</dbReference>
<dbReference type="PANTHER" id="PTHR42718:SF46">
    <property type="entry name" value="BLR6921 PROTEIN"/>
    <property type="match status" value="1"/>
</dbReference>
<evidence type="ECO:0000256" key="3">
    <source>
        <dbReference type="ARBA" id="ARBA00022475"/>
    </source>
</evidence>
<keyword evidence="2" id="KW-0813">Transport</keyword>
<evidence type="ECO:0000256" key="2">
    <source>
        <dbReference type="ARBA" id="ARBA00022448"/>
    </source>
</evidence>
<dbReference type="Pfam" id="PF07690">
    <property type="entry name" value="MFS_1"/>
    <property type="match status" value="1"/>
</dbReference>
<feature type="transmembrane region" description="Helical" evidence="8">
    <location>
        <begin position="333"/>
        <end position="355"/>
    </location>
</feature>
<keyword evidence="11" id="KW-1185">Reference proteome</keyword>
<dbReference type="PANTHER" id="PTHR42718">
    <property type="entry name" value="MAJOR FACILITATOR SUPERFAMILY MULTIDRUG TRANSPORTER MFSC"/>
    <property type="match status" value="1"/>
</dbReference>
<gene>
    <name evidence="10" type="ORF">PMO31116_02966</name>
</gene>
<accession>A0A5E4W3R7</accession>
<proteinExistence type="predicted"/>
<dbReference type="SUPFAM" id="SSF103473">
    <property type="entry name" value="MFS general substrate transporter"/>
    <property type="match status" value="1"/>
</dbReference>
<dbReference type="FunFam" id="1.20.1720.10:FF:000011">
    <property type="entry name" value="Transporter, major facilitator family"/>
    <property type="match status" value="1"/>
</dbReference>
<feature type="transmembrane region" description="Helical" evidence="8">
    <location>
        <begin position="305"/>
        <end position="326"/>
    </location>
</feature>
<dbReference type="Proteomes" id="UP000368474">
    <property type="component" value="Unassembled WGS sequence"/>
</dbReference>
<keyword evidence="6 8" id="KW-0472">Membrane</keyword>
<name>A0A5E4W3R7_9BURK</name>
<evidence type="ECO:0000259" key="9">
    <source>
        <dbReference type="PROSITE" id="PS50850"/>
    </source>
</evidence>
<dbReference type="PROSITE" id="PS50850">
    <property type="entry name" value="MFS"/>
    <property type="match status" value="1"/>
</dbReference>
<feature type="transmembrane region" description="Helical" evidence="8">
    <location>
        <begin position="86"/>
        <end position="110"/>
    </location>
</feature>
<evidence type="ECO:0000256" key="6">
    <source>
        <dbReference type="ARBA" id="ARBA00023136"/>
    </source>
</evidence>
<evidence type="ECO:0000313" key="10">
    <source>
        <dbReference type="EMBL" id="VVE18276.1"/>
    </source>
</evidence>
<feature type="region of interest" description="Disordered" evidence="7">
    <location>
        <begin position="452"/>
        <end position="474"/>
    </location>
</feature>
<evidence type="ECO:0000256" key="1">
    <source>
        <dbReference type="ARBA" id="ARBA00004651"/>
    </source>
</evidence>
<feature type="transmembrane region" description="Helical" evidence="8">
    <location>
        <begin position="116"/>
        <end position="133"/>
    </location>
</feature>
<dbReference type="InterPro" id="IPR020846">
    <property type="entry name" value="MFS_dom"/>
</dbReference>
<feature type="transmembrane region" description="Helical" evidence="8">
    <location>
        <begin position="169"/>
        <end position="188"/>
    </location>
</feature>
<dbReference type="Gene3D" id="1.20.1250.20">
    <property type="entry name" value="MFS general substrate transporter like domains"/>
    <property type="match status" value="1"/>
</dbReference>
<keyword evidence="5 8" id="KW-1133">Transmembrane helix</keyword>
<evidence type="ECO:0000256" key="7">
    <source>
        <dbReference type="SAM" id="MobiDB-lite"/>
    </source>
</evidence>
<dbReference type="CDD" id="cd17321">
    <property type="entry name" value="MFS_MMR_MDR_like"/>
    <property type="match status" value="1"/>
</dbReference>
<dbReference type="InterPro" id="IPR036259">
    <property type="entry name" value="MFS_trans_sf"/>
</dbReference>
<evidence type="ECO:0000313" key="11">
    <source>
        <dbReference type="Proteomes" id="UP000368474"/>
    </source>
</evidence>
<dbReference type="AlphaFoldDB" id="A0A5E4W3R7"/>
<keyword evidence="3" id="KW-1003">Cell membrane</keyword>
<dbReference type="FunFam" id="1.20.1250.20:FF:000168">
    <property type="entry name" value="Transporter, major facilitator family"/>
    <property type="match status" value="1"/>
</dbReference>
<dbReference type="Gene3D" id="1.20.1720.10">
    <property type="entry name" value="Multidrug resistance protein D"/>
    <property type="match status" value="1"/>
</dbReference>
<dbReference type="InterPro" id="IPR011701">
    <property type="entry name" value="MFS"/>
</dbReference>
<dbReference type="RefSeq" id="WP_150567358.1">
    <property type="nucleotide sequence ID" value="NZ_CABPSD010000008.1"/>
</dbReference>
<evidence type="ECO:0000256" key="5">
    <source>
        <dbReference type="ARBA" id="ARBA00022989"/>
    </source>
</evidence>
<feature type="transmembrane region" description="Helical" evidence="8">
    <location>
        <begin position="230"/>
        <end position="247"/>
    </location>
</feature>
<feature type="transmembrane region" description="Helical" evidence="8">
    <location>
        <begin position="15"/>
        <end position="34"/>
    </location>
</feature>
<feature type="transmembrane region" description="Helical" evidence="8">
    <location>
        <begin position="142"/>
        <end position="163"/>
    </location>
</feature>
<dbReference type="PRINTS" id="PR01036">
    <property type="entry name" value="TCRTETB"/>
</dbReference>
<comment type="subcellular location">
    <subcellularLocation>
        <location evidence="1">Cell membrane</location>
        <topology evidence="1">Multi-pass membrane protein</topology>
    </subcellularLocation>
</comment>
<feature type="domain" description="Major facilitator superfamily (MFS) profile" evidence="9">
    <location>
        <begin position="17"/>
        <end position="453"/>
    </location>
</feature>
<keyword evidence="4 8" id="KW-0812">Transmembrane</keyword>